<organism evidence="2 3">
    <name type="scientific">Pseudopithomyces chartarum</name>
    <dbReference type="NCBI Taxonomy" id="1892770"/>
    <lineage>
        <taxon>Eukaryota</taxon>
        <taxon>Fungi</taxon>
        <taxon>Dikarya</taxon>
        <taxon>Ascomycota</taxon>
        <taxon>Pezizomycotina</taxon>
        <taxon>Dothideomycetes</taxon>
        <taxon>Pleosporomycetidae</taxon>
        <taxon>Pleosporales</taxon>
        <taxon>Massarineae</taxon>
        <taxon>Didymosphaeriaceae</taxon>
        <taxon>Pseudopithomyces</taxon>
    </lineage>
</organism>
<protein>
    <recommendedName>
        <fullName evidence="1">BTB domain-containing protein</fullName>
    </recommendedName>
</protein>
<dbReference type="InterPro" id="IPR000210">
    <property type="entry name" value="BTB/POZ_dom"/>
</dbReference>
<evidence type="ECO:0000313" key="3">
    <source>
        <dbReference type="Proteomes" id="UP001280581"/>
    </source>
</evidence>
<feature type="domain" description="BTB" evidence="1">
    <location>
        <begin position="16"/>
        <end position="87"/>
    </location>
</feature>
<dbReference type="PANTHER" id="PTHR47843">
    <property type="entry name" value="BTB DOMAIN-CONTAINING PROTEIN-RELATED"/>
    <property type="match status" value="1"/>
</dbReference>
<dbReference type="InterPro" id="IPR011333">
    <property type="entry name" value="SKP1/BTB/POZ_sf"/>
</dbReference>
<dbReference type="EMBL" id="WVTA01000009">
    <property type="protein sequence ID" value="KAK3207528.1"/>
    <property type="molecule type" value="Genomic_DNA"/>
</dbReference>
<sequence>MSSSYPPLIDLIDFTKVIKLKVGQPSNQETFFAYPSILASRSQFFKAALQDCWKEGFTGEISLPEDDPQVVHHYLYYAQASRTPLSLLWFPCSPSSPSSIPTNKREAYNLLTHLLTLYIFADKVQDPTTKAAILRRLYKLQAYYEVNYHALFPDEEQVWMVYENTAKGDEARKFVVDVFARRGEEGGENAIERVCGGEIPGEFWVELGGSWWG</sequence>
<dbReference type="SUPFAM" id="SSF54695">
    <property type="entry name" value="POZ domain"/>
    <property type="match status" value="1"/>
</dbReference>
<dbReference type="PANTHER" id="PTHR47843:SF2">
    <property type="entry name" value="BTB DOMAIN-CONTAINING PROTEIN"/>
    <property type="match status" value="1"/>
</dbReference>
<dbReference type="AlphaFoldDB" id="A0AAN6RET6"/>
<proteinExistence type="predicted"/>
<dbReference type="PROSITE" id="PS50097">
    <property type="entry name" value="BTB"/>
    <property type="match status" value="1"/>
</dbReference>
<name>A0AAN6RET6_9PLEO</name>
<dbReference type="Gene3D" id="3.30.710.10">
    <property type="entry name" value="Potassium Channel Kv1.1, Chain A"/>
    <property type="match status" value="1"/>
</dbReference>
<dbReference type="Proteomes" id="UP001280581">
    <property type="component" value="Unassembled WGS sequence"/>
</dbReference>
<evidence type="ECO:0000259" key="1">
    <source>
        <dbReference type="PROSITE" id="PS50097"/>
    </source>
</evidence>
<reference evidence="2 3" key="1">
    <citation type="submission" date="2021-02" db="EMBL/GenBank/DDBJ databases">
        <title>Genome assembly of Pseudopithomyces chartarum.</title>
        <authorList>
            <person name="Jauregui R."/>
            <person name="Singh J."/>
            <person name="Voisey C."/>
        </authorList>
    </citation>
    <scope>NUCLEOTIDE SEQUENCE [LARGE SCALE GENOMIC DNA]</scope>
    <source>
        <strain evidence="2 3">AGR01</strain>
    </source>
</reference>
<gene>
    <name evidence="2" type="ORF">GRF29_103g1284758</name>
</gene>
<keyword evidence="3" id="KW-1185">Reference proteome</keyword>
<dbReference type="CDD" id="cd18186">
    <property type="entry name" value="BTB_POZ_ZBTB_KLHL-like"/>
    <property type="match status" value="1"/>
</dbReference>
<comment type="caution">
    <text evidence="2">The sequence shown here is derived from an EMBL/GenBank/DDBJ whole genome shotgun (WGS) entry which is preliminary data.</text>
</comment>
<evidence type="ECO:0000313" key="2">
    <source>
        <dbReference type="EMBL" id="KAK3207528.1"/>
    </source>
</evidence>
<accession>A0AAN6RET6</accession>